<sequence>MRAFFSLLVAAAALFASSEARLLATQSDHPQSTPLNKNAQLGRRVLRAVDDVSDEERSWARINSVALTKAEAKVWLQDWVDQRKSMKYVAKQMGLYNLKEDDLLNHINFPALRKFVRMDFERRTGRKLPKGQENISFLDTVTCSASDIVPVGAGSKILNATQQLLFHPHFWICTTTEYYNLLRVRVATFTPALGSALLAGGIMWCPRRVSL</sequence>
<dbReference type="Proteomes" id="UP000006643">
    <property type="component" value="Unassembled WGS sequence"/>
</dbReference>
<evidence type="ECO:0000256" key="4">
    <source>
        <dbReference type="ARBA" id="ARBA00022729"/>
    </source>
</evidence>
<dbReference type="InParanoid" id="D0P3G1"/>
<keyword evidence="4 5" id="KW-0732">Signal</keyword>
<name>D0P3G1_PHYIT</name>
<organism evidence="6 7">
    <name type="scientific">Phytophthora infestans (strain T30-4)</name>
    <name type="common">Potato late blight agent</name>
    <dbReference type="NCBI Taxonomy" id="403677"/>
    <lineage>
        <taxon>Eukaryota</taxon>
        <taxon>Sar</taxon>
        <taxon>Stramenopiles</taxon>
        <taxon>Oomycota</taxon>
        <taxon>Peronosporomycetes</taxon>
        <taxon>Peronosporales</taxon>
        <taxon>Peronosporaceae</taxon>
        <taxon>Phytophthora</taxon>
    </lineage>
</organism>
<keyword evidence="3 5" id="KW-0964">Secreted</keyword>
<dbReference type="eggNOG" id="ENOG502RFE7">
    <property type="taxonomic scope" value="Eukaryota"/>
</dbReference>
<gene>
    <name evidence="6" type="ORF">PITG_21303</name>
</gene>
<comment type="subcellular location">
    <subcellularLocation>
        <location evidence="1 5">Secreted</location>
    </subcellularLocation>
</comment>
<dbReference type="Pfam" id="PF16810">
    <property type="entry name" value="RXLR"/>
    <property type="match status" value="1"/>
</dbReference>
<reference evidence="7" key="1">
    <citation type="journal article" date="2009" name="Nature">
        <title>Genome sequence and analysis of the Irish potato famine pathogen Phytophthora infestans.</title>
        <authorList>
            <consortium name="The Broad Institute Genome Sequencing Platform"/>
            <person name="Haas B.J."/>
            <person name="Kamoun S."/>
            <person name="Zody M.C."/>
            <person name="Jiang R.H."/>
            <person name="Handsaker R.E."/>
            <person name="Cano L.M."/>
            <person name="Grabherr M."/>
            <person name="Kodira C.D."/>
            <person name="Raffaele S."/>
            <person name="Torto-Alalibo T."/>
            <person name="Bozkurt T.O."/>
            <person name="Ah-Fong A.M."/>
            <person name="Alvarado L."/>
            <person name="Anderson V.L."/>
            <person name="Armstrong M.R."/>
            <person name="Avrova A."/>
            <person name="Baxter L."/>
            <person name="Beynon J."/>
            <person name="Boevink P.C."/>
            <person name="Bollmann S.R."/>
            <person name="Bos J.I."/>
            <person name="Bulone V."/>
            <person name="Cai G."/>
            <person name="Cakir C."/>
            <person name="Carrington J.C."/>
            <person name="Chawner M."/>
            <person name="Conti L."/>
            <person name="Costanzo S."/>
            <person name="Ewan R."/>
            <person name="Fahlgren N."/>
            <person name="Fischbach M.A."/>
            <person name="Fugelstad J."/>
            <person name="Gilroy E.M."/>
            <person name="Gnerre S."/>
            <person name="Green P.J."/>
            <person name="Grenville-Briggs L.J."/>
            <person name="Griffith J."/>
            <person name="Grunwald N.J."/>
            <person name="Horn K."/>
            <person name="Horner N.R."/>
            <person name="Hu C.H."/>
            <person name="Huitema E."/>
            <person name="Jeong D.H."/>
            <person name="Jones A.M."/>
            <person name="Jones J.D."/>
            <person name="Jones R.W."/>
            <person name="Karlsson E.K."/>
            <person name="Kunjeti S.G."/>
            <person name="Lamour K."/>
            <person name="Liu Z."/>
            <person name="Ma L."/>
            <person name="Maclean D."/>
            <person name="Chibucos M.C."/>
            <person name="McDonald H."/>
            <person name="McWalters J."/>
            <person name="Meijer H.J."/>
            <person name="Morgan W."/>
            <person name="Morris P.F."/>
            <person name="Munro C.A."/>
            <person name="O'Neill K."/>
            <person name="Ospina-Giraldo M."/>
            <person name="Pinzon A."/>
            <person name="Pritchard L."/>
            <person name="Ramsahoye B."/>
            <person name="Ren Q."/>
            <person name="Restrepo S."/>
            <person name="Roy S."/>
            <person name="Sadanandom A."/>
            <person name="Savidor A."/>
            <person name="Schornack S."/>
            <person name="Schwartz D.C."/>
            <person name="Schumann U.D."/>
            <person name="Schwessinger B."/>
            <person name="Seyer L."/>
            <person name="Sharpe T."/>
            <person name="Silvar C."/>
            <person name="Song J."/>
            <person name="Studholme D.J."/>
            <person name="Sykes S."/>
            <person name="Thines M."/>
            <person name="van de Vondervoort P.J."/>
            <person name="Phuntumart V."/>
            <person name="Wawra S."/>
            <person name="Weide R."/>
            <person name="Win J."/>
            <person name="Young C."/>
            <person name="Zhou S."/>
            <person name="Fry W."/>
            <person name="Meyers B.C."/>
            <person name="van West P."/>
            <person name="Ristaino J."/>
            <person name="Govers F."/>
            <person name="Birch P.R."/>
            <person name="Whisson S.C."/>
            <person name="Judelson H.S."/>
            <person name="Nusbaum C."/>
        </authorList>
    </citation>
    <scope>NUCLEOTIDE SEQUENCE [LARGE SCALE GENOMIC DNA]</scope>
    <source>
        <strain evidence="7">T30-4</strain>
    </source>
</reference>
<dbReference type="OMA" id="RTWARIN"/>
<comment type="function">
    <text evidence="5">Effector that suppresses plant defense responses during pathogen infection.</text>
</comment>
<comment type="domain">
    <text evidence="5">The RxLR-dEER motif acts to carry the protein into the host cell cytoplasm through binding to cell surface phosphatidylinositol-3-phosphate.</text>
</comment>
<dbReference type="HOGENOM" id="CLU_1307730_0_0_1"/>
<dbReference type="RefSeq" id="XP_002895165.1">
    <property type="nucleotide sequence ID" value="XM_002895119.1"/>
</dbReference>
<dbReference type="OrthoDB" id="124027at2759"/>
<dbReference type="AlphaFoldDB" id="D0P3G1"/>
<proteinExistence type="inferred from homology"/>
<dbReference type="GeneID" id="9466776"/>
<dbReference type="KEGG" id="pif:PITG_21303"/>
<evidence type="ECO:0000256" key="2">
    <source>
        <dbReference type="ARBA" id="ARBA00010400"/>
    </source>
</evidence>
<dbReference type="EMBL" id="DS028367">
    <property type="protein sequence ID" value="EEY59743.1"/>
    <property type="molecule type" value="Genomic_DNA"/>
</dbReference>
<dbReference type="VEuPathDB" id="FungiDB:PITG_21303"/>
<accession>D0P3G1</accession>
<evidence type="ECO:0000256" key="1">
    <source>
        <dbReference type="ARBA" id="ARBA00004613"/>
    </source>
</evidence>
<feature type="signal peptide" evidence="5">
    <location>
        <begin position="1"/>
        <end position="20"/>
    </location>
</feature>
<comment type="similarity">
    <text evidence="2 5">Belongs to the RxLR effector family.</text>
</comment>
<evidence type="ECO:0000256" key="5">
    <source>
        <dbReference type="RuleBase" id="RU367124"/>
    </source>
</evidence>
<evidence type="ECO:0000313" key="7">
    <source>
        <dbReference type="Proteomes" id="UP000006643"/>
    </source>
</evidence>
<keyword evidence="7" id="KW-1185">Reference proteome</keyword>
<dbReference type="InterPro" id="IPR031825">
    <property type="entry name" value="RXLR"/>
</dbReference>
<feature type="non-terminal residue" evidence="6">
    <location>
        <position position="211"/>
    </location>
</feature>
<feature type="chain" id="PRO_5044959446" description="RxLR effector protein" evidence="5">
    <location>
        <begin position="21"/>
        <end position="211"/>
    </location>
</feature>
<evidence type="ECO:0000256" key="3">
    <source>
        <dbReference type="ARBA" id="ARBA00022525"/>
    </source>
</evidence>
<protein>
    <recommendedName>
        <fullName evidence="5">RxLR effector protein</fullName>
    </recommendedName>
</protein>
<evidence type="ECO:0000313" key="6">
    <source>
        <dbReference type="EMBL" id="EEY59743.1"/>
    </source>
</evidence>